<dbReference type="EMBL" id="FQWF01000003">
    <property type="protein sequence ID" value="SHG21061.1"/>
    <property type="molecule type" value="Genomic_DNA"/>
</dbReference>
<gene>
    <name evidence="1" type="ORF">SAMN05444372_103193</name>
</gene>
<protein>
    <submittedName>
        <fullName evidence="1">Uncharacterized protein</fullName>
    </submittedName>
</protein>
<evidence type="ECO:0000313" key="1">
    <source>
        <dbReference type="EMBL" id="SHG21061.1"/>
    </source>
</evidence>
<proteinExistence type="predicted"/>
<evidence type="ECO:0000313" key="2">
    <source>
        <dbReference type="Proteomes" id="UP000184020"/>
    </source>
</evidence>
<name>A0A1M5HYG0_9FLAO</name>
<reference evidence="2" key="1">
    <citation type="submission" date="2016-11" db="EMBL/GenBank/DDBJ databases">
        <authorList>
            <person name="Varghese N."/>
            <person name="Submissions S."/>
        </authorList>
    </citation>
    <scope>NUCLEOTIDE SEQUENCE [LARGE SCALE GENOMIC DNA]</scope>
    <source>
        <strain evidence="2">DSM 17659</strain>
    </source>
</reference>
<accession>A0A1M5HYG0</accession>
<keyword evidence="2" id="KW-1185">Reference proteome</keyword>
<dbReference type="AlphaFoldDB" id="A0A1M5HYG0"/>
<sequence>MGSIIRILNFTQIQKRKVLDRIGKIIEDTFYINSEIHPPTNNF</sequence>
<organism evidence="1 2">
    <name type="scientific">Flavobacterium micromati</name>
    <dbReference type="NCBI Taxonomy" id="229205"/>
    <lineage>
        <taxon>Bacteria</taxon>
        <taxon>Pseudomonadati</taxon>
        <taxon>Bacteroidota</taxon>
        <taxon>Flavobacteriia</taxon>
        <taxon>Flavobacteriales</taxon>
        <taxon>Flavobacteriaceae</taxon>
        <taxon>Flavobacterium</taxon>
    </lineage>
</organism>
<dbReference type="Proteomes" id="UP000184020">
    <property type="component" value="Unassembled WGS sequence"/>
</dbReference>
<dbReference type="STRING" id="229205.SAMN05444372_103193"/>